<evidence type="ECO:0000256" key="1">
    <source>
        <dbReference type="SAM" id="MobiDB-lite"/>
    </source>
</evidence>
<comment type="caution">
    <text evidence="2">The sequence shown here is derived from an EMBL/GenBank/DDBJ whole genome shotgun (WGS) entry which is preliminary data.</text>
</comment>
<feature type="compositionally biased region" description="Low complexity" evidence="1">
    <location>
        <begin position="143"/>
        <end position="153"/>
    </location>
</feature>
<reference evidence="2 3" key="1">
    <citation type="journal article" date="2020" name="Mol. Plant">
        <title>The Chromosome-Based Rubber Tree Genome Provides New Insights into Spurge Genome Evolution and Rubber Biosynthesis.</title>
        <authorList>
            <person name="Liu J."/>
            <person name="Shi C."/>
            <person name="Shi C.C."/>
            <person name="Li W."/>
            <person name="Zhang Q.J."/>
            <person name="Zhang Y."/>
            <person name="Li K."/>
            <person name="Lu H.F."/>
            <person name="Shi C."/>
            <person name="Zhu S.T."/>
            <person name="Xiao Z.Y."/>
            <person name="Nan H."/>
            <person name="Yue Y."/>
            <person name="Zhu X.G."/>
            <person name="Wu Y."/>
            <person name="Hong X.N."/>
            <person name="Fan G.Y."/>
            <person name="Tong Y."/>
            <person name="Zhang D."/>
            <person name="Mao C.L."/>
            <person name="Liu Y.L."/>
            <person name="Hao S.J."/>
            <person name="Liu W.Q."/>
            <person name="Lv M.Q."/>
            <person name="Zhang H.B."/>
            <person name="Liu Y."/>
            <person name="Hu-Tang G.R."/>
            <person name="Wang J.P."/>
            <person name="Wang J.H."/>
            <person name="Sun Y.H."/>
            <person name="Ni S.B."/>
            <person name="Chen W.B."/>
            <person name="Zhang X.C."/>
            <person name="Jiao Y.N."/>
            <person name="Eichler E.E."/>
            <person name="Li G.H."/>
            <person name="Liu X."/>
            <person name="Gao L.Z."/>
        </authorList>
    </citation>
    <scope>NUCLEOTIDE SEQUENCE [LARGE SCALE GENOMIC DNA]</scope>
    <source>
        <strain evidence="3">cv. GT1</strain>
        <tissue evidence="2">Leaf</tissue>
    </source>
</reference>
<dbReference type="EMBL" id="JAAGAX010000005">
    <property type="protein sequence ID" value="KAF2315103.1"/>
    <property type="molecule type" value="Genomic_DNA"/>
</dbReference>
<feature type="region of interest" description="Disordered" evidence="1">
    <location>
        <begin position="132"/>
        <end position="172"/>
    </location>
</feature>
<proteinExistence type="predicted"/>
<sequence>MMAKFGMVPNLSIGQGALPLAVQSGLSTVNVQSKNPLGSIMQLVTKLPNQTHEVMHGYAPEPGVDEAGPGVWAAEGVGVCDPGPEDGVGAMGAGGVAVNSDGGDPGAVGDGGLDPGLVVGAVAGGLAVGVAEEGGDDVGEGDTGVTAGEGVTAKEGGDDVGEGDTGWEQRKV</sequence>
<organism evidence="2 3">
    <name type="scientific">Hevea brasiliensis</name>
    <name type="common">Para rubber tree</name>
    <name type="synonym">Siphonia brasiliensis</name>
    <dbReference type="NCBI Taxonomy" id="3981"/>
    <lineage>
        <taxon>Eukaryota</taxon>
        <taxon>Viridiplantae</taxon>
        <taxon>Streptophyta</taxon>
        <taxon>Embryophyta</taxon>
        <taxon>Tracheophyta</taxon>
        <taxon>Spermatophyta</taxon>
        <taxon>Magnoliopsida</taxon>
        <taxon>eudicotyledons</taxon>
        <taxon>Gunneridae</taxon>
        <taxon>Pentapetalae</taxon>
        <taxon>rosids</taxon>
        <taxon>fabids</taxon>
        <taxon>Malpighiales</taxon>
        <taxon>Euphorbiaceae</taxon>
        <taxon>Crotonoideae</taxon>
        <taxon>Micrandreae</taxon>
        <taxon>Hevea</taxon>
    </lineage>
</organism>
<keyword evidence="3" id="KW-1185">Reference proteome</keyword>
<evidence type="ECO:0000313" key="3">
    <source>
        <dbReference type="Proteomes" id="UP000467840"/>
    </source>
</evidence>
<dbReference type="AlphaFoldDB" id="A0A6A6MSE0"/>
<evidence type="ECO:0000313" key="2">
    <source>
        <dbReference type="EMBL" id="KAF2315103.1"/>
    </source>
</evidence>
<name>A0A6A6MSE0_HEVBR</name>
<dbReference type="Proteomes" id="UP000467840">
    <property type="component" value="Chromosome 15"/>
</dbReference>
<protein>
    <submittedName>
        <fullName evidence="2">Uncharacterized protein</fullName>
    </submittedName>
</protein>
<gene>
    <name evidence="2" type="ORF">GH714_038165</name>
</gene>
<accession>A0A6A6MSE0</accession>